<reference evidence="2 4" key="3">
    <citation type="submission" date="2019-07" db="EMBL/GenBank/DDBJ databases">
        <title>Active sludge and wastewater microbial communities from Klosterneuburg, Austria.</title>
        <authorList>
            <person name="Wagner M."/>
        </authorList>
    </citation>
    <scope>NUCLEOTIDE SEQUENCE [LARGE SCALE GENOMIC DNA]</scope>
    <source>
        <strain evidence="2 4">Nm2</strain>
    </source>
</reference>
<protein>
    <submittedName>
        <fullName evidence="1">Uncharacterized protein</fullName>
    </submittedName>
</protein>
<name>A0A0F7KFI9_9PROT</name>
<reference evidence="3" key="1">
    <citation type="submission" date="2015-05" db="EMBL/GenBank/DDBJ databases">
        <title>Draft genome of Nitrosomonas communis strain Nm2.</title>
        <authorList>
            <person name="Kozlowski J.A."/>
            <person name="Kits K.D."/>
            <person name="Stein L.Y."/>
        </authorList>
    </citation>
    <scope>NUCLEOTIDE SEQUENCE [LARGE SCALE GENOMIC DNA]</scope>
    <source>
        <strain evidence="3">Nm2</strain>
    </source>
</reference>
<dbReference type="Proteomes" id="UP000034156">
    <property type="component" value="Chromosome"/>
</dbReference>
<keyword evidence="3" id="KW-1185">Reference proteome</keyword>
<dbReference type="AlphaFoldDB" id="A0A0F7KFI9"/>
<dbReference type="KEGG" id="nco:AAW31_06600"/>
<dbReference type="EMBL" id="CP011451">
    <property type="protein sequence ID" value="AKH37562.1"/>
    <property type="molecule type" value="Genomic_DNA"/>
</dbReference>
<gene>
    <name evidence="1" type="ORF">AAW31_06600</name>
    <name evidence="2" type="ORF">BCL69_107213</name>
</gene>
<evidence type="ECO:0000313" key="2">
    <source>
        <dbReference type="EMBL" id="TYP78481.1"/>
    </source>
</evidence>
<evidence type="ECO:0000313" key="4">
    <source>
        <dbReference type="Proteomes" id="UP000324176"/>
    </source>
</evidence>
<dbReference type="RefSeq" id="WP_046849643.1">
    <property type="nucleotide sequence ID" value="NZ_CP011451.1"/>
</dbReference>
<organism evidence="1 3">
    <name type="scientific">Nitrosomonas communis</name>
    <dbReference type="NCBI Taxonomy" id="44574"/>
    <lineage>
        <taxon>Bacteria</taxon>
        <taxon>Pseudomonadati</taxon>
        <taxon>Pseudomonadota</taxon>
        <taxon>Betaproteobacteria</taxon>
        <taxon>Nitrosomonadales</taxon>
        <taxon>Nitrosomonadaceae</taxon>
        <taxon>Nitrosomonas</taxon>
    </lineage>
</organism>
<reference evidence="1 3" key="2">
    <citation type="journal article" date="2016" name="Genome Announc.">
        <title>Genome Sequence of Nitrosomonas communis Strain Nm2, a Mesophilic Ammonia-Oxidizing Bacterium Isolated from Mediterranean Soil.</title>
        <authorList>
            <person name="Kozlowski J.A."/>
            <person name="Kits K.D."/>
            <person name="Stein L.Y."/>
        </authorList>
    </citation>
    <scope>NUCLEOTIDE SEQUENCE [LARGE SCALE GENOMIC DNA]</scope>
    <source>
        <strain evidence="1 3">Nm2</strain>
    </source>
</reference>
<dbReference type="EMBL" id="VNHT01000072">
    <property type="protein sequence ID" value="TYP78481.1"/>
    <property type="molecule type" value="Genomic_DNA"/>
</dbReference>
<proteinExistence type="predicted"/>
<dbReference type="OrthoDB" id="5805078at2"/>
<evidence type="ECO:0000313" key="1">
    <source>
        <dbReference type="EMBL" id="AKH37562.1"/>
    </source>
</evidence>
<accession>A0A0F7KFI9</accession>
<dbReference type="PATRIC" id="fig|44574.3.peg.1580"/>
<sequence length="69" mass="8119">MKVPQQHYRCPLGRLQPQVTDLEAIKQSGWREQHILVVSADDDRLDWMERELLKRIGERLYGEKGAHHG</sequence>
<dbReference type="Proteomes" id="UP000324176">
    <property type="component" value="Unassembled WGS sequence"/>
</dbReference>
<evidence type="ECO:0000313" key="3">
    <source>
        <dbReference type="Proteomes" id="UP000034156"/>
    </source>
</evidence>